<dbReference type="SMART" id="SM00347">
    <property type="entry name" value="HTH_MARR"/>
    <property type="match status" value="1"/>
</dbReference>
<name>A0A6J6IW29_9ZZZZ</name>
<dbReference type="EMBL" id="CAEZUP010000177">
    <property type="protein sequence ID" value="CAB4628269.1"/>
    <property type="molecule type" value="Genomic_DNA"/>
</dbReference>
<evidence type="ECO:0000256" key="1">
    <source>
        <dbReference type="ARBA" id="ARBA00023015"/>
    </source>
</evidence>
<dbReference type="Pfam" id="PF01047">
    <property type="entry name" value="MarR"/>
    <property type="match status" value="1"/>
</dbReference>
<dbReference type="PANTHER" id="PTHR42756">
    <property type="entry name" value="TRANSCRIPTIONAL REGULATOR, MARR"/>
    <property type="match status" value="1"/>
</dbReference>
<feature type="region of interest" description="Disordered" evidence="4">
    <location>
        <begin position="117"/>
        <end position="148"/>
    </location>
</feature>
<dbReference type="Gene3D" id="1.10.10.10">
    <property type="entry name" value="Winged helix-like DNA-binding domain superfamily/Winged helix DNA-binding domain"/>
    <property type="match status" value="1"/>
</dbReference>
<dbReference type="GO" id="GO:0003700">
    <property type="term" value="F:DNA-binding transcription factor activity"/>
    <property type="evidence" value="ECO:0007669"/>
    <property type="project" value="InterPro"/>
</dbReference>
<protein>
    <submittedName>
        <fullName evidence="6">Unannotated protein</fullName>
    </submittedName>
</protein>
<dbReference type="SUPFAM" id="SSF46785">
    <property type="entry name" value="Winged helix' DNA-binding domain"/>
    <property type="match status" value="1"/>
</dbReference>
<dbReference type="AlphaFoldDB" id="A0A6J6IW29"/>
<evidence type="ECO:0000313" key="6">
    <source>
        <dbReference type="EMBL" id="CAB4628269.1"/>
    </source>
</evidence>
<dbReference type="InterPro" id="IPR036390">
    <property type="entry name" value="WH_DNA-bd_sf"/>
</dbReference>
<organism evidence="6">
    <name type="scientific">freshwater metagenome</name>
    <dbReference type="NCBI Taxonomy" id="449393"/>
    <lineage>
        <taxon>unclassified sequences</taxon>
        <taxon>metagenomes</taxon>
        <taxon>ecological metagenomes</taxon>
    </lineage>
</organism>
<evidence type="ECO:0000256" key="4">
    <source>
        <dbReference type="SAM" id="MobiDB-lite"/>
    </source>
</evidence>
<dbReference type="InterPro" id="IPR000835">
    <property type="entry name" value="HTH_MarR-typ"/>
</dbReference>
<reference evidence="6" key="1">
    <citation type="submission" date="2020-05" db="EMBL/GenBank/DDBJ databases">
        <authorList>
            <person name="Chiriac C."/>
            <person name="Salcher M."/>
            <person name="Ghai R."/>
            <person name="Kavagutti S V."/>
        </authorList>
    </citation>
    <scope>NUCLEOTIDE SEQUENCE</scope>
</reference>
<keyword evidence="1" id="KW-0805">Transcription regulation</keyword>
<dbReference type="PRINTS" id="PR00598">
    <property type="entry name" value="HTHMARR"/>
</dbReference>
<gene>
    <name evidence="6" type="ORF">UFOPK1835_02261</name>
</gene>
<dbReference type="PROSITE" id="PS50995">
    <property type="entry name" value="HTH_MARR_2"/>
    <property type="match status" value="1"/>
</dbReference>
<dbReference type="PANTHER" id="PTHR42756:SF1">
    <property type="entry name" value="TRANSCRIPTIONAL REPRESSOR OF EMRAB OPERON"/>
    <property type="match status" value="1"/>
</dbReference>
<keyword evidence="3" id="KW-0804">Transcription</keyword>
<evidence type="ECO:0000259" key="5">
    <source>
        <dbReference type="PROSITE" id="PS50995"/>
    </source>
</evidence>
<evidence type="ECO:0000256" key="3">
    <source>
        <dbReference type="ARBA" id="ARBA00023163"/>
    </source>
</evidence>
<accession>A0A6J6IW29</accession>
<proteinExistence type="predicted"/>
<evidence type="ECO:0000256" key="2">
    <source>
        <dbReference type="ARBA" id="ARBA00023125"/>
    </source>
</evidence>
<dbReference type="GO" id="GO:0003677">
    <property type="term" value="F:DNA binding"/>
    <property type="evidence" value="ECO:0007669"/>
    <property type="project" value="UniProtKB-KW"/>
</dbReference>
<sequence length="356" mass="37989">MADRCEIGGQTGGCRSRVVPPDRVENLDSVGDELVGGHLERVLPRLDQPPMNAVGGIGQLHTGVAEGTSTDQVRPVDLRADGSVDVHRITGEEPGEPVAIADDLDVAIVTVPGFDQCGDSRRQARRQTPGGEDANFANGHAPNSFGIRRGRRYPLEGDFGPHHIGMDRFGRVILMSKSNKHKSGEAPPESSVEDIALERSLEGLFRLGTNRRFDARQSAAVGAVVTRAGYAVMRSLSDQGTISLGQVAKSCAMDSATASRQVSGLIDEGLVDRRVSEEDARAVDLVLTERGTAVYESIVAYRLRHLASILENWDDDDRSVLAGLVARLVTDLTEAPLPRPASLAARTTSTTAATAV</sequence>
<keyword evidence="2" id="KW-0238">DNA-binding</keyword>
<feature type="domain" description="HTH marR-type" evidence="5">
    <location>
        <begin position="194"/>
        <end position="330"/>
    </location>
</feature>
<dbReference type="InterPro" id="IPR036388">
    <property type="entry name" value="WH-like_DNA-bd_sf"/>
</dbReference>